<accession>A0A9W6Y1N6</accession>
<name>A0A9W6Y1N6_9STRA</name>
<feature type="region of interest" description="Disordered" evidence="1">
    <location>
        <begin position="336"/>
        <end position="361"/>
    </location>
</feature>
<evidence type="ECO:0000313" key="3">
    <source>
        <dbReference type="EMBL" id="GMF49643.1"/>
    </source>
</evidence>
<feature type="compositionally biased region" description="Polar residues" evidence="1">
    <location>
        <begin position="349"/>
        <end position="361"/>
    </location>
</feature>
<feature type="compositionally biased region" description="Basic and acidic residues" evidence="1">
    <location>
        <begin position="25"/>
        <end position="36"/>
    </location>
</feature>
<proteinExistence type="predicted"/>
<sequence>MTARSDRAQRHAQTPVRKRARPARLRLDADAHKAAEEVEVSSGVTIVVADGGRRPGDCDGGDGGSSNDGEGGEDDDAGRRKTARTAPNRQRAAASRVSDDLDSMDWWDALTPGQQRAMMRRFVVDPPRVLAPATPVATEAAPTSRQRRKCKQLNLIDFRGKADKSVEAWLPTIPEEVERQRMLGGDSWTAEELYYGVTAHLKDGASRWLTTVSVNMADEDRTFEYLVARLRAKYGRRENMWQIQHRLAKRVQEPGERLQDFAESLSQIGLGKRVPDESYVGAFIAGINNEITATQIRTREPKNLEDAVKFSIDTCGEFGEGLGVTDWREAERRYRANRGLDGEGEVGSKRTSASAESGPIN</sequence>
<keyword evidence="4" id="KW-1185">Reference proteome</keyword>
<dbReference type="OrthoDB" id="128965at2759"/>
<gene>
    <name evidence="3" type="ORF">Pfra01_001965000</name>
</gene>
<feature type="region of interest" description="Disordered" evidence="1">
    <location>
        <begin position="1"/>
        <end position="98"/>
    </location>
</feature>
<organism evidence="3 4">
    <name type="scientific">Phytophthora fragariaefolia</name>
    <dbReference type="NCBI Taxonomy" id="1490495"/>
    <lineage>
        <taxon>Eukaryota</taxon>
        <taxon>Sar</taxon>
        <taxon>Stramenopiles</taxon>
        <taxon>Oomycota</taxon>
        <taxon>Peronosporomycetes</taxon>
        <taxon>Peronosporales</taxon>
        <taxon>Peronosporaceae</taxon>
        <taxon>Phytophthora</taxon>
    </lineage>
</organism>
<evidence type="ECO:0000256" key="1">
    <source>
        <dbReference type="SAM" id="MobiDB-lite"/>
    </source>
</evidence>
<evidence type="ECO:0000313" key="4">
    <source>
        <dbReference type="Proteomes" id="UP001165121"/>
    </source>
</evidence>
<dbReference type="EMBL" id="BSXT01002559">
    <property type="protein sequence ID" value="GMF49643.1"/>
    <property type="molecule type" value="Genomic_DNA"/>
</dbReference>
<reference evidence="3" key="1">
    <citation type="submission" date="2023-04" db="EMBL/GenBank/DDBJ databases">
        <title>Phytophthora fragariaefolia NBRC 109709.</title>
        <authorList>
            <person name="Ichikawa N."/>
            <person name="Sato H."/>
            <person name="Tonouchi N."/>
        </authorList>
    </citation>
    <scope>NUCLEOTIDE SEQUENCE</scope>
    <source>
        <strain evidence="3">NBRC 109709</strain>
    </source>
</reference>
<feature type="domain" description="Retrotransposon gag" evidence="2">
    <location>
        <begin position="198"/>
        <end position="288"/>
    </location>
</feature>
<dbReference type="Proteomes" id="UP001165121">
    <property type="component" value="Unassembled WGS sequence"/>
</dbReference>
<comment type="caution">
    <text evidence="3">The sequence shown here is derived from an EMBL/GenBank/DDBJ whole genome shotgun (WGS) entry which is preliminary data.</text>
</comment>
<dbReference type="InterPro" id="IPR005162">
    <property type="entry name" value="Retrotrans_gag_dom"/>
</dbReference>
<protein>
    <submittedName>
        <fullName evidence="3">Unnamed protein product</fullName>
    </submittedName>
</protein>
<evidence type="ECO:0000259" key="2">
    <source>
        <dbReference type="Pfam" id="PF03732"/>
    </source>
</evidence>
<dbReference type="Pfam" id="PF03732">
    <property type="entry name" value="Retrotrans_gag"/>
    <property type="match status" value="1"/>
</dbReference>
<dbReference type="AlphaFoldDB" id="A0A9W6Y1N6"/>